<dbReference type="PROSITE" id="PS50860">
    <property type="entry name" value="AA_TRNA_LIGASE_II_ALA"/>
    <property type="match status" value="1"/>
</dbReference>
<evidence type="ECO:0000256" key="11">
    <source>
        <dbReference type="ARBA" id="ARBA00022917"/>
    </source>
</evidence>
<organism>
    <name type="scientific">Branchiostoma floridae</name>
    <name type="common">Florida lancelet</name>
    <name type="synonym">Amphioxus</name>
    <dbReference type="NCBI Taxonomy" id="7739"/>
    <lineage>
        <taxon>Eukaryota</taxon>
        <taxon>Metazoa</taxon>
        <taxon>Chordata</taxon>
        <taxon>Cephalochordata</taxon>
        <taxon>Leptocardii</taxon>
        <taxon>Amphioxiformes</taxon>
        <taxon>Branchiostomatidae</taxon>
        <taxon>Branchiostoma</taxon>
    </lineage>
</organism>
<dbReference type="InterPro" id="IPR018165">
    <property type="entry name" value="Ala-tRNA-synth_IIc_core"/>
</dbReference>
<feature type="binding site" evidence="14">
    <location>
        <position position="887"/>
    </location>
    <ligand>
        <name>Zn(2+)</name>
        <dbReference type="ChEBI" id="CHEBI:29105"/>
    </ligand>
</feature>
<dbReference type="STRING" id="7739.C3YAA3"/>
<evidence type="ECO:0000256" key="5">
    <source>
        <dbReference type="ARBA" id="ARBA00022598"/>
    </source>
</evidence>
<keyword evidence="7 14" id="KW-0547">Nucleotide-binding</keyword>
<evidence type="ECO:0000256" key="9">
    <source>
        <dbReference type="ARBA" id="ARBA00022840"/>
    </source>
</evidence>
<keyword evidence="8 14" id="KW-0862">Zinc</keyword>
<evidence type="ECO:0000259" key="16">
    <source>
        <dbReference type="PROSITE" id="PS50860"/>
    </source>
</evidence>
<evidence type="ECO:0000256" key="14">
    <source>
        <dbReference type="HAMAP-Rule" id="MF_03133"/>
    </source>
</evidence>
<keyword evidence="10 14" id="KW-0694">RNA-binding</keyword>
<comment type="subunit">
    <text evidence="14">Monomer.</text>
</comment>
<evidence type="ECO:0000256" key="15">
    <source>
        <dbReference type="SAM" id="Coils"/>
    </source>
</evidence>
<feature type="coiled-coil region" evidence="15">
    <location>
        <begin position="976"/>
        <end position="1003"/>
    </location>
</feature>
<feature type="binding site" evidence="14">
    <location>
        <position position="747"/>
    </location>
    <ligand>
        <name>Zn(2+)</name>
        <dbReference type="ChEBI" id="CHEBI:29105"/>
    </ligand>
</feature>
<dbReference type="Gene3D" id="3.10.310.40">
    <property type="match status" value="1"/>
</dbReference>
<keyword evidence="3" id="KW-0963">Cytoplasm</keyword>
<dbReference type="GO" id="GO:0004813">
    <property type="term" value="F:alanine-tRNA ligase activity"/>
    <property type="evidence" value="ECO:0007669"/>
    <property type="project" value="UniProtKB-UniRule"/>
</dbReference>
<name>C3YAA3_BRAFL</name>
<evidence type="ECO:0000256" key="8">
    <source>
        <dbReference type="ARBA" id="ARBA00022833"/>
    </source>
</evidence>
<dbReference type="Pfam" id="PF07973">
    <property type="entry name" value="tRNA_SAD"/>
    <property type="match status" value="1"/>
</dbReference>
<keyword evidence="9 14" id="KW-0067">ATP-binding</keyword>
<comment type="cofactor">
    <cofactor evidence="14">
        <name>Zn(2+)</name>
        <dbReference type="ChEBI" id="CHEBI:29105"/>
    </cofactor>
    <text evidence="14">Binds 1 zinc ion per subunit.</text>
</comment>
<protein>
    <recommendedName>
        <fullName evidence="2">alanine--tRNA ligase</fullName>
        <ecNumber evidence="2">6.1.1.7</ecNumber>
    </recommendedName>
</protein>
<dbReference type="InterPro" id="IPR012947">
    <property type="entry name" value="tRNA_SAD"/>
</dbReference>
<dbReference type="FunFam" id="3.30.980.10:FF:000004">
    <property type="entry name" value="Alanine--tRNA ligase, cytoplasmic"/>
    <property type="match status" value="1"/>
</dbReference>
<evidence type="ECO:0000256" key="13">
    <source>
        <dbReference type="ARBA" id="ARBA00048300"/>
    </source>
</evidence>
<dbReference type="SUPFAM" id="SSF55186">
    <property type="entry name" value="ThrRS/AlaRS common domain"/>
    <property type="match status" value="1"/>
</dbReference>
<dbReference type="GO" id="GO:0008270">
    <property type="term" value="F:zinc ion binding"/>
    <property type="evidence" value="ECO:0007669"/>
    <property type="project" value="UniProtKB-UniRule"/>
</dbReference>
<dbReference type="InterPro" id="IPR018162">
    <property type="entry name" value="Ala-tRNA-ligase_IIc_anticod-bd"/>
</dbReference>
<dbReference type="InterPro" id="IPR018163">
    <property type="entry name" value="Thr/Ala-tRNA-synth_IIc_edit"/>
</dbReference>
<dbReference type="AlphaFoldDB" id="C3YAA3"/>
<dbReference type="Pfam" id="PF01411">
    <property type="entry name" value="tRNA-synt_2c"/>
    <property type="match status" value="2"/>
</dbReference>
<gene>
    <name evidence="17" type="ORF">BRAFLDRAFT_72608</name>
</gene>
<dbReference type="EC" id="6.1.1.7" evidence="2"/>
<evidence type="ECO:0000256" key="1">
    <source>
        <dbReference type="ARBA" id="ARBA00008429"/>
    </source>
</evidence>
<accession>C3YAA3</accession>
<dbReference type="GO" id="GO:0005524">
    <property type="term" value="F:ATP binding"/>
    <property type="evidence" value="ECO:0007669"/>
    <property type="project" value="UniProtKB-UniRule"/>
</dbReference>
<comment type="similarity">
    <text evidence="1">Belongs to the class-II aminoacyl-tRNA synthetase family. Alax-L subfamily.</text>
</comment>
<comment type="domain">
    <text evidence="14">Consists of three domains; the N-terminal catalytic domain, the editing domain and the C-terminal C-Ala domain. The editing domain removes incorrectly charged amino acids, while the C-Ala domain, along with tRNA(Ala), serves as a bridge to cooperatively bring together the editing and aminoacylation centers thus stimulating deacylation of misacylated tRNAs.</text>
</comment>
<dbReference type="SMART" id="SM00863">
    <property type="entry name" value="tRNA_SAD"/>
    <property type="match status" value="1"/>
</dbReference>
<dbReference type="GO" id="GO:0006419">
    <property type="term" value="P:alanyl-tRNA aminoacylation"/>
    <property type="evidence" value="ECO:0007669"/>
    <property type="project" value="InterPro"/>
</dbReference>
<dbReference type="InterPro" id="IPR050058">
    <property type="entry name" value="Ala-tRNA_ligase"/>
</dbReference>
<comment type="catalytic activity">
    <reaction evidence="13 14">
        <text>tRNA(Ala) + L-alanine + ATP = L-alanyl-tRNA(Ala) + AMP + diphosphate</text>
        <dbReference type="Rhea" id="RHEA:12540"/>
        <dbReference type="Rhea" id="RHEA-COMP:9657"/>
        <dbReference type="Rhea" id="RHEA-COMP:9923"/>
        <dbReference type="ChEBI" id="CHEBI:30616"/>
        <dbReference type="ChEBI" id="CHEBI:33019"/>
        <dbReference type="ChEBI" id="CHEBI:57972"/>
        <dbReference type="ChEBI" id="CHEBI:78442"/>
        <dbReference type="ChEBI" id="CHEBI:78497"/>
        <dbReference type="ChEBI" id="CHEBI:456215"/>
        <dbReference type="EC" id="6.1.1.7"/>
    </reaction>
</comment>
<dbReference type="Gene3D" id="3.30.980.10">
    <property type="entry name" value="Threonyl-trna Synthetase, Chain A, domain 2"/>
    <property type="match status" value="2"/>
</dbReference>
<dbReference type="PANTHER" id="PTHR11777">
    <property type="entry name" value="ALANYL-TRNA SYNTHETASE"/>
    <property type="match status" value="1"/>
</dbReference>
<dbReference type="HAMAP" id="MF_00036_B">
    <property type="entry name" value="Ala_tRNA_synth_B"/>
    <property type="match status" value="1"/>
</dbReference>
<keyword evidence="4 14" id="KW-0820">tRNA-binding</keyword>
<keyword evidence="5 14" id="KW-0436">Ligase</keyword>
<evidence type="ECO:0000256" key="7">
    <source>
        <dbReference type="ARBA" id="ARBA00022741"/>
    </source>
</evidence>
<feature type="binding site" evidence="14">
    <location>
        <position position="743"/>
    </location>
    <ligand>
        <name>Zn(2+)</name>
        <dbReference type="ChEBI" id="CHEBI:29105"/>
    </ligand>
</feature>
<dbReference type="CDD" id="cd00673">
    <property type="entry name" value="AlaRS_core"/>
    <property type="match status" value="1"/>
</dbReference>
<evidence type="ECO:0000256" key="12">
    <source>
        <dbReference type="ARBA" id="ARBA00023146"/>
    </source>
</evidence>
<dbReference type="FunFam" id="3.10.310.40:FF:000002">
    <property type="entry name" value="alanine--tRNA ligase, cytoplasmic"/>
    <property type="match status" value="1"/>
</dbReference>
<reference evidence="17" key="1">
    <citation type="journal article" date="2008" name="Nature">
        <title>The amphioxus genome and the evolution of the chordate karyotype.</title>
        <authorList>
            <consortium name="US DOE Joint Genome Institute (JGI-PGF)"/>
            <person name="Putnam N.H."/>
            <person name="Butts T."/>
            <person name="Ferrier D.E.K."/>
            <person name="Furlong R.F."/>
            <person name="Hellsten U."/>
            <person name="Kawashima T."/>
            <person name="Robinson-Rechavi M."/>
            <person name="Shoguchi E."/>
            <person name="Terry A."/>
            <person name="Yu J.-K."/>
            <person name="Benito-Gutierrez E.L."/>
            <person name="Dubchak I."/>
            <person name="Garcia-Fernandez J."/>
            <person name="Gibson-Brown J.J."/>
            <person name="Grigoriev I.V."/>
            <person name="Horton A.C."/>
            <person name="de Jong P.J."/>
            <person name="Jurka J."/>
            <person name="Kapitonov V.V."/>
            <person name="Kohara Y."/>
            <person name="Kuroki Y."/>
            <person name="Lindquist E."/>
            <person name="Lucas S."/>
            <person name="Osoegawa K."/>
            <person name="Pennacchio L.A."/>
            <person name="Salamov A.A."/>
            <person name="Satou Y."/>
            <person name="Sauka-Spengler T."/>
            <person name="Schmutz J."/>
            <person name="Shin-I T."/>
            <person name="Toyoda A."/>
            <person name="Bronner-Fraser M."/>
            <person name="Fujiyama A."/>
            <person name="Holland L.Z."/>
            <person name="Holland P.W.H."/>
            <person name="Satoh N."/>
            <person name="Rokhsar D.S."/>
        </authorList>
    </citation>
    <scope>NUCLEOTIDE SEQUENCE [LARGE SCALE GENOMIC DNA]</scope>
    <source>
        <strain evidence="17">S238N-H82</strain>
        <tissue evidence="17">Testes</tissue>
    </source>
</reference>
<feature type="domain" description="Alanyl-transfer RNA synthetases family profile" evidence="16">
    <location>
        <begin position="51"/>
        <end position="926"/>
    </location>
</feature>
<evidence type="ECO:0000256" key="2">
    <source>
        <dbReference type="ARBA" id="ARBA00013168"/>
    </source>
</evidence>
<dbReference type="InParanoid" id="C3YAA3"/>
<dbReference type="FunFam" id="3.30.930.10:FF:000011">
    <property type="entry name" value="Alanine--tRNA ligase, cytoplasmic"/>
    <property type="match status" value="1"/>
</dbReference>
<dbReference type="SUPFAM" id="SSF55681">
    <property type="entry name" value="Class II aaRS and biotin synthetases"/>
    <property type="match status" value="2"/>
</dbReference>
<dbReference type="InterPro" id="IPR023033">
    <property type="entry name" value="Ala_tRNA_ligase_euk/bac"/>
</dbReference>
<dbReference type="PANTHER" id="PTHR11777:SF9">
    <property type="entry name" value="ALANINE--TRNA LIGASE, CYTOPLASMIC"/>
    <property type="match status" value="1"/>
</dbReference>
<evidence type="ECO:0000256" key="6">
    <source>
        <dbReference type="ARBA" id="ARBA00022723"/>
    </source>
</evidence>
<keyword evidence="12 14" id="KW-0030">Aminoacyl-tRNA synthetase</keyword>
<dbReference type="GO" id="GO:0000049">
    <property type="term" value="F:tRNA binding"/>
    <property type="evidence" value="ECO:0007669"/>
    <property type="project" value="UniProtKB-KW"/>
</dbReference>
<dbReference type="InterPro" id="IPR009000">
    <property type="entry name" value="Transl_B-barrel_sf"/>
</dbReference>
<dbReference type="InterPro" id="IPR018164">
    <property type="entry name" value="Ala-tRNA-synth_IIc_N"/>
</dbReference>
<feature type="binding site" evidence="14">
    <location>
        <position position="883"/>
    </location>
    <ligand>
        <name>Zn(2+)</name>
        <dbReference type="ChEBI" id="CHEBI:29105"/>
    </ligand>
</feature>
<dbReference type="eggNOG" id="KOG0188">
    <property type="taxonomic scope" value="Eukaryota"/>
</dbReference>
<evidence type="ECO:0000256" key="3">
    <source>
        <dbReference type="ARBA" id="ARBA00022490"/>
    </source>
</evidence>
<dbReference type="Gene3D" id="3.30.930.10">
    <property type="entry name" value="Bira Bifunctional Protein, Domain 2"/>
    <property type="match status" value="1"/>
</dbReference>
<evidence type="ECO:0000256" key="10">
    <source>
        <dbReference type="ARBA" id="ARBA00022884"/>
    </source>
</evidence>
<dbReference type="EMBL" id="GG666494">
    <property type="protein sequence ID" value="EEN62651.1"/>
    <property type="molecule type" value="Genomic_DNA"/>
</dbReference>
<dbReference type="Gene3D" id="2.40.30.130">
    <property type="match status" value="1"/>
</dbReference>
<keyword evidence="15" id="KW-0175">Coiled coil</keyword>
<keyword evidence="11 14" id="KW-0648">Protein biosynthesis</keyword>
<evidence type="ECO:0000256" key="4">
    <source>
        <dbReference type="ARBA" id="ARBA00022555"/>
    </source>
</evidence>
<dbReference type="GO" id="GO:0005737">
    <property type="term" value="C:cytoplasm"/>
    <property type="evidence" value="ECO:0007669"/>
    <property type="project" value="InterPro"/>
</dbReference>
<sequence>MASLMLEVCRPVCKMCARRLRLSCLRNKSGLVRQNGLRRFSTSSDHDRKVLSSQEIRKTFLDFYKVKYDHLLVPSSSVVPRNDPTLLFINAGMNQFKPLIQGTVDPRSDMAKYRRVVNSQKCIRAGGKHNDLEDVGRDCYHHTVFEMLGNWSFGDFFKREACAMTWELLTDVYRIPADRLYVTYFGGDPDLGLEADLECREIWASLGCATLIIATIVAAEVGWFLHNSLGLPTDLVQSMVTDRGCRMDMEHYSRIEGDALQKKAQGLQIAQVPTLDAHSLQQLQALGVPPTDNSLKYNYRLTESGKYARILPCGMRDNFWEMGDVGPCGPCTEIHYDHRGQRDASRLVNTDSPEVVELWNLVFMQFNRESDGTLRPLPRHVVDTGMGLERLVAVMQGKLSNYDTDLFSPLLHAIHKGTKVQPYSGLVGGEDVGGVDEAYRIIADHVRTLTIAIADGVMPGQQWRELVLRTILRRAVRYAQERLGAPEGLVASLVPVVVQNLGEAFPELLSNQEKVMDTINEDEALFLSNLEKGKKLMSKTIRKLDKSAFFPSEVGWFLHNSLGLPTDLVQSMVTDRGCRMDMEHYSRIEGDALQKKAQGLQIAQVPTLDAHSLQQLQALGVPPTDNSLKYNYRLTESGKYDFPSPEGRVLSLYMKGELVGSVGPGDVCSVILDRSCFYPEAGGQESDQGNMTKNEVVVFTTDNVQVCGGYVLHQGQAQTSLTVDDTVQLNIDQERRLSCMQRHTATHLLNHALREVLGEACEQRGSHVGPNRLRFDFSVKSLPSPAELRRVEETVQAMVDRQSLPSPAELRRVEETVQTMVDRQECVYTREVPLSQAKEVEGIRTMDEEYPDPVRVVSVGTPVEELMTNPTSGAASLTSVELCCGTHVHNTASIKAFVISYERRNEIGSRRIIAVTGDEAVEARKTGAELEERAKTLERLVLQEETSSLEEMEGVYRDVGKLIRRVDTASLPLWKRLELQVSLDQLQSQANRAVKKLRQQNVETVAQKVARTLVDRNEDVVLVTDTGLGPNLKVLRTTVRICSELAPDTPIMLFGTDPRTASVRVACKVPEAMLSRGLGARTWLDQVMADIKAKGRGDERSATAAGGNPSGTEAAITAARRYAHRVLR</sequence>
<comment type="function">
    <text evidence="14">Catalyzes the attachment of alanine to tRNA(Ala) in a two-step reaction: alanine is first activated by ATP to form Ala-AMP and then transferred to the acceptor end of tRNA(Ala). Also edits incorrectly charged tRNA(Ala) via its editing domain.</text>
</comment>
<dbReference type="SUPFAM" id="SSF101353">
    <property type="entry name" value="Putative anticodon-binding domain of alanyl-tRNA synthetase (AlaRS)"/>
    <property type="match status" value="1"/>
</dbReference>
<proteinExistence type="inferred from homology"/>
<evidence type="ECO:0000313" key="17">
    <source>
        <dbReference type="EMBL" id="EEN62651.1"/>
    </source>
</evidence>
<dbReference type="InterPro" id="IPR045864">
    <property type="entry name" value="aa-tRNA-synth_II/BPL/LPL"/>
</dbReference>
<dbReference type="FunFam" id="3.30.980.10:FF:000030">
    <property type="entry name" value="Uncharacterized protein"/>
    <property type="match status" value="1"/>
</dbReference>
<keyword evidence="6 14" id="KW-0479">Metal-binding</keyword>
<dbReference type="SUPFAM" id="SSF50447">
    <property type="entry name" value="Translation proteins"/>
    <property type="match status" value="1"/>
</dbReference>